<feature type="domain" description="Methyltransferase" evidence="1">
    <location>
        <begin position="18"/>
        <end position="132"/>
    </location>
</feature>
<name>A0A1G2DZK5_9BACT</name>
<dbReference type="PANTHER" id="PTHR43591">
    <property type="entry name" value="METHYLTRANSFERASE"/>
    <property type="match status" value="1"/>
</dbReference>
<gene>
    <name evidence="2" type="ORF">A2Z68_02185</name>
</gene>
<proteinExistence type="predicted"/>
<dbReference type="GO" id="GO:0008168">
    <property type="term" value="F:methyltransferase activity"/>
    <property type="evidence" value="ECO:0007669"/>
    <property type="project" value="TreeGrafter"/>
</dbReference>
<dbReference type="InterPro" id="IPR025714">
    <property type="entry name" value="Methyltranfer_dom"/>
</dbReference>
<dbReference type="SUPFAM" id="SSF53335">
    <property type="entry name" value="S-adenosyl-L-methionine-dependent methyltransferases"/>
    <property type="match status" value="1"/>
</dbReference>
<comment type="caution">
    <text evidence="2">The sequence shown here is derived from an EMBL/GenBank/DDBJ whole genome shotgun (WGS) entry which is preliminary data.</text>
</comment>
<dbReference type="EMBL" id="MHLX01000034">
    <property type="protein sequence ID" value="OGZ18481.1"/>
    <property type="molecule type" value="Genomic_DNA"/>
</dbReference>
<dbReference type="CDD" id="cd02440">
    <property type="entry name" value="AdoMet_MTases"/>
    <property type="match status" value="1"/>
</dbReference>
<accession>A0A1G2DZK5</accession>
<dbReference type="InterPro" id="IPR029063">
    <property type="entry name" value="SAM-dependent_MTases_sf"/>
</dbReference>
<protein>
    <recommendedName>
        <fullName evidence="1">Methyltransferase domain-containing protein</fullName>
    </recommendedName>
</protein>
<dbReference type="AlphaFoldDB" id="A0A1G2DZK5"/>
<dbReference type="Gene3D" id="3.40.50.150">
    <property type="entry name" value="Vaccinia Virus protein VP39"/>
    <property type="match status" value="1"/>
</dbReference>
<evidence type="ECO:0000259" key="1">
    <source>
        <dbReference type="Pfam" id="PF13847"/>
    </source>
</evidence>
<dbReference type="PANTHER" id="PTHR43591:SF24">
    <property type="entry name" value="2-METHOXY-6-POLYPRENYL-1,4-BENZOQUINOL METHYLASE, MITOCHONDRIAL"/>
    <property type="match status" value="1"/>
</dbReference>
<evidence type="ECO:0000313" key="2">
    <source>
        <dbReference type="EMBL" id="OGZ18481.1"/>
    </source>
</evidence>
<reference evidence="2 3" key="1">
    <citation type="journal article" date="2016" name="Nat. Commun.">
        <title>Thousands of microbial genomes shed light on interconnected biogeochemical processes in an aquifer system.</title>
        <authorList>
            <person name="Anantharaman K."/>
            <person name="Brown C.T."/>
            <person name="Hug L.A."/>
            <person name="Sharon I."/>
            <person name="Castelle C.J."/>
            <person name="Probst A.J."/>
            <person name="Thomas B.C."/>
            <person name="Singh A."/>
            <person name="Wilkins M.J."/>
            <person name="Karaoz U."/>
            <person name="Brodie E.L."/>
            <person name="Williams K.H."/>
            <person name="Hubbard S.S."/>
            <person name="Banfield J.F."/>
        </authorList>
    </citation>
    <scope>NUCLEOTIDE SEQUENCE [LARGE SCALE GENOMIC DNA]</scope>
</reference>
<dbReference type="Pfam" id="PF13847">
    <property type="entry name" value="Methyltransf_31"/>
    <property type="match status" value="1"/>
</dbReference>
<evidence type="ECO:0000313" key="3">
    <source>
        <dbReference type="Proteomes" id="UP000176662"/>
    </source>
</evidence>
<sequence length="171" mass="18972">MKEFLDPEKILQKLKLEEDMIAADFGSGSGGWAIPLARKLEYGKVFAIDVLEEPLSSLEAKAKLAKISNIKTILADIETGSKVWDYGCDLVLMTNLLFQCEDKKKVLEEGKRVLKKGGRILVVDWAKDTALVPKDKIISPTKVKEIARNLGLKAEKEFAAGPYHFGLVLVK</sequence>
<organism evidence="2 3">
    <name type="scientific">Candidatus Nealsonbacteria bacterium RBG_13_38_11</name>
    <dbReference type="NCBI Taxonomy" id="1801662"/>
    <lineage>
        <taxon>Bacteria</taxon>
        <taxon>Candidatus Nealsoniibacteriota</taxon>
    </lineage>
</organism>
<dbReference type="Proteomes" id="UP000176662">
    <property type="component" value="Unassembled WGS sequence"/>
</dbReference>